<evidence type="ECO:0000313" key="2">
    <source>
        <dbReference type="Proteomes" id="UP000265703"/>
    </source>
</evidence>
<dbReference type="Proteomes" id="UP000265703">
    <property type="component" value="Unassembled WGS sequence"/>
</dbReference>
<protein>
    <recommendedName>
        <fullName evidence="3">F-box domain-containing protein</fullName>
    </recommendedName>
</protein>
<dbReference type="InterPro" id="IPR032675">
    <property type="entry name" value="LRR_dom_sf"/>
</dbReference>
<accession>A0A397SGU3</accession>
<dbReference type="InterPro" id="IPR036047">
    <property type="entry name" value="F-box-like_dom_sf"/>
</dbReference>
<comment type="caution">
    <text evidence="1">The sequence shown here is derived from an EMBL/GenBank/DDBJ whole genome shotgun (WGS) entry which is preliminary data.</text>
</comment>
<dbReference type="EMBL" id="QKYT01000572">
    <property type="protein sequence ID" value="RIA83435.1"/>
    <property type="molecule type" value="Genomic_DNA"/>
</dbReference>
<dbReference type="SUPFAM" id="SSF81383">
    <property type="entry name" value="F-box domain"/>
    <property type="match status" value="1"/>
</dbReference>
<reference evidence="1 2" key="1">
    <citation type="submission" date="2018-06" db="EMBL/GenBank/DDBJ databases">
        <title>Comparative genomics reveals the genomic features of Rhizophagus irregularis, R. cerebriforme, R. diaphanum and Gigaspora rosea, and their symbiotic lifestyle signature.</title>
        <authorList>
            <person name="Morin E."/>
            <person name="San Clemente H."/>
            <person name="Chen E.C.H."/>
            <person name="De La Providencia I."/>
            <person name="Hainaut M."/>
            <person name="Kuo A."/>
            <person name="Kohler A."/>
            <person name="Murat C."/>
            <person name="Tang N."/>
            <person name="Roy S."/>
            <person name="Loubradou J."/>
            <person name="Henrissat B."/>
            <person name="Grigoriev I.V."/>
            <person name="Corradi N."/>
            <person name="Roux C."/>
            <person name="Martin F.M."/>
        </authorList>
    </citation>
    <scope>NUCLEOTIDE SEQUENCE [LARGE SCALE GENOMIC DNA]</scope>
    <source>
        <strain evidence="1 2">DAOM 227022</strain>
    </source>
</reference>
<proteinExistence type="predicted"/>
<evidence type="ECO:0008006" key="3">
    <source>
        <dbReference type="Google" id="ProtNLM"/>
    </source>
</evidence>
<evidence type="ECO:0000313" key="1">
    <source>
        <dbReference type="EMBL" id="RIA83435.1"/>
    </source>
</evidence>
<organism evidence="1 2">
    <name type="scientific">Glomus cerebriforme</name>
    <dbReference type="NCBI Taxonomy" id="658196"/>
    <lineage>
        <taxon>Eukaryota</taxon>
        <taxon>Fungi</taxon>
        <taxon>Fungi incertae sedis</taxon>
        <taxon>Mucoromycota</taxon>
        <taxon>Glomeromycotina</taxon>
        <taxon>Glomeromycetes</taxon>
        <taxon>Glomerales</taxon>
        <taxon>Glomeraceae</taxon>
        <taxon>Glomus</taxon>
    </lineage>
</organism>
<dbReference type="AlphaFoldDB" id="A0A397SGU3"/>
<dbReference type="Gene3D" id="3.80.10.10">
    <property type="entry name" value="Ribonuclease Inhibitor"/>
    <property type="match status" value="2"/>
</dbReference>
<dbReference type="SUPFAM" id="SSF52047">
    <property type="entry name" value="RNI-like"/>
    <property type="match status" value="1"/>
</dbReference>
<keyword evidence="2" id="KW-1185">Reference proteome</keyword>
<name>A0A397SGU3_9GLOM</name>
<gene>
    <name evidence="1" type="ORF">C1645_880493</name>
</gene>
<sequence length="480" mass="55101">MTKLSIDCLNLIFNELQDRNSLHSCLLVNREWCRLVVPILWKEYSWQKYLQKKIFYTILSCLQSSSKQLLSDNDIELSSTIHLKSPLFNYISFCKFPGAKIIDNIVEMVFEEEFNKGKVNKKNKRNLLEQELYKLFVSQCKNIKELNWKTLQPLSLFSGASTCFSQLYSLNIDIDFVNSNALYEMSQICKNLNKLIIDNCSQDLPGLISLIEAQRNLKSILIYPNVKKGVTCKELSKALAKKGATINDLHLGPIGAIPPSFLTSFIKLKNITINDGGNIRDEIKDFQHHLAISEFPDLQTITFAGLSCFKELAMLIEKTKGNISEICTYNSNRATENTGMLIKAIANKCPKIKYLHIYIEPKDSIHIKSLLLNCRQLKVLNFYGFDFINENNDNEDVGDELLDILAKFSAISLRKIALSGSWKYSIDIFERFFESCRNRTLSYFAIFPNDVRNYITDDHKAIVRKYIKEGVIISSNLNHL</sequence>